<dbReference type="InterPro" id="IPR017990">
    <property type="entry name" value="Connexin_CS"/>
</dbReference>
<evidence type="ECO:0000313" key="18">
    <source>
        <dbReference type="Proteomes" id="UP000008672"/>
    </source>
</evidence>
<evidence type="ECO:0000256" key="8">
    <source>
        <dbReference type="ARBA" id="ARBA00022868"/>
    </source>
</evidence>
<dbReference type="SMART" id="SM01089">
    <property type="entry name" value="Connexin_CCC"/>
    <property type="match status" value="1"/>
</dbReference>
<dbReference type="PROSITE" id="PS00408">
    <property type="entry name" value="CONNEXINS_2"/>
    <property type="match status" value="1"/>
</dbReference>
<evidence type="ECO:0000256" key="5">
    <source>
        <dbReference type="ARBA" id="ARBA00011455"/>
    </source>
</evidence>
<feature type="compositionally biased region" description="Basic and acidic residues" evidence="13">
    <location>
        <begin position="334"/>
        <end position="348"/>
    </location>
</feature>
<feature type="transmembrane region" description="Helical" evidence="14">
    <location>
        <begin position="77"/>
        <end position="97"/>
    </location>
</feature>
<dbReference type="Pfam" id="PF00029">
    <property type="entry name" value="Connexin"/>
    <property type="match status" value="1"/>
</dbReference>
<dbReference type="OrthoDB" id="9993956at2759"/>
<feature type="transmembrane region" description="Helical" evidence="14">
    <location>
        <begin position="153"/>
        <end position="180"/>
    </location>
</feature>
<evidence type="ECO:0000256" key="3">
    <source>
        <dbReference type="ARBA" id="ARBA00004651"/>
    </source>
</evidence>
<dbReference type="PANTHER" id="PTHR11984:SF54">
    <property type="entry name" value="GAP JUNCTION ALPHA-4 PROTEIN"/>
    <property type="match status" value="1"/>
</dbReference>
<accession>H3ASF8</accession>
<keyword evidence="18" id="KW-1185">Reference proteome</keyword>
<feature type="domain" description="Connexin N-terminal" evidence="15">
    <location>
        <begin position="43"/>
        <end position="76"/>
    </location>
</feature>
<dbReference type="KEGG" id="lcm:102357672"/>
<protein>
    <recommendedName>
        <fullName evidence="12">Gap junction protein</fullName>
    </recommendedName>
</protein>
<dbReference type="GeneID" id="102357672"/>
<evidence type="ECO:0000256" key="11">
    <source>
        <dbReference type="ARBA" id="ARBA00023136"/>
    </source>
</evidence>
<sequence>MGDWGFLEKLLDKVQEHSTPIGKVWLTILFIFRILILGVAAESVWGDEQSDFTCNTEQPGCENVCYDKAFPISHIRYWMLQVLFVSTPTIAFLGHVAHITKKEEKRKQEEKELMELESKDFQVEQYLQKLKHKISKNVIQEDGKLKIKGSLMFSYIIITFLKAIIEAASLFGQWCLYGFYMHPIYVCKRVPCPHQVDCFISRPTEKTIFIIFMLVVTLVSFFLNLVELCYLLCQSVIRKVKKSSLALKPRDLLKKPWEGPNEPFDKPYFYLPVEGNHQSYQCFKMSNEQNMTNFSMQRKLAEQGGNGPDTDHISQVASRSDMDATSQLVPDQRPPSRVDSEGSKKQYV</sequence>
<keyword evidence="8 12" id="KW-0303">Gap junction</keyword>
<dbReference type="GeneTree" id="ENSGT01150000286954"/>
<dbReference type="SMART" id="SM00037">
    <property type="entry name" value="CNX"/>
    <property type="match status" value="1"/>
</dbReference>
<keyword evidence="11 14" id="KW-0472">Membrane</keyword>
<evidence type="ECO:0000256" key="7">
    <source>
        <dbReference type="ARBA" id="ARBA00022692"/>
    </source>
</evidence>
<evidence type="ECO:0000256" key="12">
    <source>
        <dbReference type="RuleBase" id="RU000630"/>
    </source>
</evidence>
<dbReference type="HOGENOM" id="CLU_037388_4_2_1"/>
<dbReference type="InParanoid" id="H3ASF8"/>
<evidence type="ECO:0000256" key="10">
    <source>
        <dbReference type="ARBA" id="ARBA00022989"/>
    </source>
</evidence>
<dbReference type="Gene3D" id="1.20.1440.80">
    <property type="entry name" value="Gap junction channel protein cysteine-rich domain"/>
    <property type="match status" value="1"/>
</dbReference>
<dbReference type="Proteomes" id="UP000008672">
    <property type="component" value="Unassembled WGS sequence"/>
</dbReference>
<evidence type="ECO:0000256" key="6">
    <source>
        <dbReference type="ARBA" id="ARBA00022475"/>
    </source>
</evidence>
<evidence type="ECO:0000256" key="1">
    <source>
        <dbReference type="ARBA" id="ARBA00003922"/>
    </source>
</evidence>
<dbReference type="FunCoup" id="H3ASF8">
    <property type="interactions" value="12"/>
</dbReference>
<feature type="domain" description="Connexin cysteine-rich" evidence="16">
    <location>
        <begin position="165"/>
        <end position="231"/>
    </location>
</feature>
<evidence type="ECO:0000256" key="2">
    <source>
        <dbReference type="ARBA" id="ARBA00004610"/>
    </source>
</evidence>
<organism evidence="17 18">
    <name type="scientific">Latimeria chalumnae</name>
    <name type="common">Coelacanth</name>
    <dbReference type="NCBI Taxonomy" id="7897"/>
    <lineage>
        <taxon>Eukaryota</taxon>
        <taxon>Metazoa</taxon>
        <taxon>Chordata</taxon>
        <taxon>Craniata</taxon>
        <taxon>Vertebrata</taxon>
        <taxon>Euteleostomi</taxon>
        <taxon>Coelacanthiformes</taxon>
        <taxon>Coelacanthidae</taxon>
        <taxon>Latimeria</taxon>
    </lineage>
</organism>
<comment type="subcellular location">
    <subcellularLocation>
        <location evidence="2">Cell junction</location>
        <location evidence="2">Gap junction</location>
    </subcellularLocation>
    <subcellularLocation>
        <location evidence="3 12">Cell membrane</location>
        <topology evidence="3 12">Multi-pass membrane protein</topology>
    </subcellularLocation>
</comment>
<dbReference type="OMA" id="MWTYIIS"/>
<feature type="transmembrane region" description="Helical" evidence="14">
    <location>
        <begin position="208"/>
        <end position="233"/>
    </location>
</feature>
<proteinExistence type="inferred from homology"/>
<gene>
    <name evidence="17" type="primary">GJA4</name>
</gene>
<keyword evidence="7 12" id="KW-0812">Transmembrane</keyword>
<keyword evidence="9" id="KW-0965">Cell junction</keyword>
<feature type="transmembrane region" description="Helical" evidence="14">
    <location>
        <begin position="21"/>
        <end position="41"/>
    </location>
</feature>
<feature type="region of interest" description="Disordered" evidence="13">
    <location>
        <begin position="301"/>
        <end position="348"/>
    </location>
</feature>
<reference evidence="17" key="2">
    <citation type="submission" date="2025-08" db="UniProtKB">
        <authorList>
            <consortium name="Ensembl"/>
        </authorList>
    </citation>
    <scope>IDENTIFICATION</scope>
</reference>
<evidence type="ECO:0000256" key="13">
    <source>
        <dbReference type="SAM" id="MobiDB-lite"/>
    </source>
</evidence>
<dbReference type="InterPro" id="IPR013092">
    <property type="entry name" value="Connexin_N"/>
</dbReference>
<dbReference type="InterPro" id="IPR038359">
    <property type="entry name" value="Connexin_N_sf"/>
</dbReference>
<dbReference type="InterPro" id="IPR019570">
    <property type="entry name" value="Connexin_CCC"/>
</dbReference>
<reference evidence="18" key="1">
    <citation type="submission" date="2011-08" db="EMBL/GenBank/DDBJ databases">
        <title>The draft genome of Latimeria chalumnae.</title>
        <authorList>
            <person name="Di Palma F."/>
            <person name="Alfoldi J."/>
            <person name="Johnson J."/>
            <person name="Berlin A."/>
            <person name="Gnerre S."/>
            <person name="Jaffe D."/>
            <person name="MacCallum I."/>
            <person name="Young S."/>
            <person name="Walker B.J."/>
            <person name="Lander E."/>
            <person name="Lindblad-Toh K."/>
        </authorList>
    </citation>
    <scope>NUCLEOTIDE SEQUENCE [LARGE SCALE GENOMIC DNA]</scope>
    <source>
        <strain evidence="18">Wild caught</strain>
    </source>
</reference>
<dbReference type="PANTHER" id="PTHR11984">
    <property type="entry name" value="CONNEXIN"/>
    <property type="match status" value="1"/>
</dbReference>
<keyword evidence="10 14" id="KW-1133">Transmembrane helix</keyword>
<evidence type="ECO:0000256" key="4">
    <source>
        <dbReference type="ARBA" id="ARBA00006589"/>
    </source>
</evidence>
<dbReference type="Ensembl" id="ENSLACT00000012673.1">
    <property type="protein sequence ID" value="ENSLACP00000012579.1"/>
    <property type="gene ID" value="ENSLACG00000011082.1"/>
</dbReference>
<comment type="function">
    <text evidence="1 12">One gap junction consists of a cluster of closely packed pairs of transmembrane channels, the connexons, through which materials of low MW diffuse from one cell to a neighboring cell.</text>
</comment>
<evidence type="ECO:0000259" key="15">
    <source>
        <dbReference type="SMART" id="SM00037"/>
    </source>
</evidence>
<dbReference type="FunFam" id="1.20.1440.80:FF:000001">
    <property type="entry name" value="Gap junction alpha-1"/>
    <property type="match status" value="1"/>
</dbReference>
<dbReference type="eggNOG" id="ENOG502QU20">
    <property type="taxonomic scope" value="Eukaryota"/>
</dbReference>
<reference evidence="17" key="3">
    <citation type="submission" date="2025-09" db="UniProtKB">
        <authorList>
            <consortium name="Ensembl"/>
        </authorList>
    </citation>
    <scope>IDENTIFICATION</scope>
</reference>
<dbReference type="STRING" id="7897.ENSLACP00000012579"/>
<feature type="compositionally biased region" description="Polar residues" evidence="13">
    <location>
        <begin position="313"/>
        <end position="329"/>
    </location>
</feature>
<name>H3ASF8_LATCH</name>
<comment type="subunit">
    <text evidence="5 12">A connexon is composed of a hexamer of connexins.</text>
</comment>
<dbReference type="PROSITE" id="PS00407">
    <property type="entry name" value="CONNEXINS_1"/>
    <property type="match status" value="1"/>
</dbReference>
<dbReference type="GO" id="GO:0005243">
    <property type="term" value="F:gap junction channel activity"/>
    <property type="evidence" value="ECO:0007669"/>
    <property type="project" value="TreeGrafter"/>
</dbReference>
<dbReference type="GO" id="GO:0007267">
    <property type="term" value="P:cell-cell signaling"/>
    <property type="evidence" value="ECO:0007669"/>
    <property type="project" value="TreeGrafter"/>
</dbReference>
<dbReference type="AlphaFoldDB" id="H3ASF8"/>
<evidence type="ECO:0000256" key="9">
    <source>
        <dbReference type="ARBA" id="ARBA00022949"/>
    </source>
</evidence>
<comment type="similarity">
    <text evidence="4">Belongs to the connexin family. Alpha-type (group II) subfamily.</text>
</comment>
<evidence type="ECO:0000256" key="14">
    <source>
        <dbReference type="SAM" id="Phobius"/>
    </source>
</evidence>
<evidence type="ECO:0000313" key="17">
    <source>
        <dbReference type="Ensembl" id="ENSLACP00000012579.1"/>
    </source>
</evidence>
<dbReference type="InterPro" id="IPR000500">
    <property type="entry name" value="Connexin"/>
</dbReference>
<keyword evidence="6" id="KW-1003">Cell membrane</keyword>
<dbReference type="PRINTS" id="PR00206">
    <property type="entry name" value="CONNEXIN"/>
</dbReference>
<dbReference type="GO" id="GO:0005922">
    <property type="term" value="C:connexin complex"/>
    <property type="evidence" value="ECO:0007669"/>
    <property type="project" value="InterPro"/>
</dbReference>
<dbReference type="EMBL" id="AFYH01014145">
    <property type="status" value="NOT_ANNOTATED_CDS"/>
    <property type="molecule type" value="Genomic_DNA"/>
</dbReference>
<evidence type="ECO:0000259" key="16">
    <source>
        <dbReference type="SMART" id="SM01089"/>
    </source>
</evidence>